<dbReference type="Gene3D" id="3.10.310.10">
    <property type="entry name" value="Diaminopimelate Epimerase, Chain A, domain 1"/>
    <property type="match status" value="2"/>
</dbReference>
<name>A0AA40SR81_9MICO</name>
<dbReference type="Proteomes" id="UP000549113">
    <property type="component" value="Unassembled WGS sequence"/>
</dbReference>
<gene>
    <name evidence="4" type="ORF">BKA10_002744</name>
</gene>
<feature type="region of interest" description="Disordered" evidence="3">
    <location>
        <begin position="302"/>
        <end position="331"/>
    </location>
</feature>
<evidence type="ECO:0000313" key="5">
    <source>
        <dbReference type="Proteomes" id="UP000549113"/>
    </source>
</evidence>
<keyword evidence="2 4" id="KW-0413">Isomerase</keyword>
<dbReference type="Pfam" id="PF04303">
    <property type="entry name" value="PrpF"/>
    <property type="match status" value="1"/>
</dbReference>
<organism evidence="4 5">
    <name type="scientific">Microbacterium invictum</name>
    <dbReference type="NCBI Taxonomy" id="515415"/>
    <lineage>
        <taxon>Bacteria</taxon>
        <taxon>Bacillati</taxon>
        <taxon>Actinomycetota</taxon>
        <taxon>Actinomycetes</taxon>
        <taxon>Micrococcales</taxon>
        <taxon>Microbacteriaceae</taxon>
        <taxon>Microbacterium</taxon>
    </lineage>
</organism>
<dbReference type="GO" id="GO:0016853">
    <property type="term" value="F:isomerase activity"/>
    <property type="evidence" value="ECO:0007669"/>
    <property type="project" value="UniProtKB-KW"/>
</dbReference>
<evidence type="ECO:0000256" key="2">
    <source>
        <dbReference type="ARBA" id="ARBA00023235"/>
    </source>
</evidence>
<dbReference type="PANTHER" id="PTHR43709">
    <property type="entry name" value="ACONITATE ISOMERASE-RELATED"/>
    <property type="match status" value="1"/>
</dbReference>
<dbReference type="EMBL" id="JACIFH010000001">
    <property type="protein sequence ID" value="MBB4140950.1"/>
    <property type="molecule type" value="Genomic_DNA"/>
</dbReference>
<dbReference type="PANTHER" id="PTHR43709:SF3">
    <property type="entry name" value="ISOMERASE YBHH-RELATED"/>
    <property type="match status" value="1"/>
</dbReference>
<dbReference type="SUPFAM" id="SSF54506">
    <property type="entry name" value="Diaminopimelate epimerase-like"/>
    <property type="match status" value="2"/>
</dbReference>
<keyword evidence="5" id="KW-1185">Reference proteome</keyword>
<comment type="similarity">
    <text evidence="1">Belongs to the PrpF family.</text>
</comment>
<dbReference type="RefSeq" id="WP_248199248.1">
    <property type="nucleotide sequence ID" value="NZ_BAABCO010000004.1"/>
</dbReference>
<accession>A0AA40SR81</accession>
<dbReference type="AlphaFoldDB" id="A0AA40SR81"/>
<dbReference type="EC" id="5.3.2.8" evidence="4"/>
<sequence length="372" mass="38415">MADPVRDGIACMLTRGGTSKGAYFLAEDVPEDPAERDDLLLRVMGSPDPTQIDGLGGAHPLTSKVAIVSRSGEPGIDVDYLFLQVVVDAPVVSTAQTCGNLLAGVGPFAVERGLVAASGTTTTLRIRLVNTGDIATATFATPGGRVDYDGEALIDGVPGRACPIDLELAAAPGKSLLPTGNVTDEVAGHRVTLIDNGMPVVLMDAGEFGVDGTETPTELEERADLVAQVERVRLAAGPLMGLGDVSAQTVPKMFLLAPPRGGGAIAARGFIPHRVHTSIGVLMAASVAAGIRIPGAVGADLARLSDGGRPRGEDDTTGGEDDGPTLIEHPSGVFPADVRVWRGADGAWRAASLSLRTARKIFDGRVFPRPRL</sequence>
<evidence type="ECO:0000256" key="3">
    <source>
        <dbReference type="SAM" id="MobiDB-lite"/>
    </source>
</evidence>
<reference evidence="4 5" key="1">
    <citation type="submission" date="2020-08" db="EMBL/GenBank/DDBJ databases">
        <title>Sequencing the genomes of 1000 actinobacteria strains.</title>
        <authorList>
            <person name="Klenk H.-P."/>
        </authorList>
    </citation>
    <scope>NUCLEOTIDE SEQUENCE [LARGE SCALE GENOMIC DNA]</scope>
    <source>
        <strain evidence="4 5">DSM 19600</strain>
    </source>
</reference>
<dbReference type="InterPro" id="IPR007400">
    <property type="entry name" value="PrpF-like"/>
</dbReference>
<comment type="caution">
    <text evidence="4">The sequence shown here is derived from an EMBL/GenBank/DDBJ whole genome shotgun (WGS) entry which is preliminary data.</text>
</comment>
<proteinExistence type="inferred from homology"/>
<evidence type="ECO:0000256" key="1">
    <source>
        <dbReference type="ARBA" id="ARBA00007673"/>
    </source>
</evidence>
<evidence type="ECO:0000313" key="4">
    <source>
        <dbReference type="EMBL" id="MBB4140950.1"/>
    </source>
</evidence>
<protein>
    <submittedName>
        <fullName evidence="4">4-oxalomesaconate tautomerase</fullName>
        <ecNumber evidence="4">5.3.2.8</ecNumber>
    </submittedName>
</protein>